<proteinExistence type="predicted"/>
<sequence>MQIVQFSLLAASMAATVNGANLQHRGIDECTSAANDLVQVMSDMPTADKTLASFIAKQTDFEDVADSCVIPAVTGSMAAAYTAYAKSMESWVSEMKDDISSVYDACKDVPEVQEQLDSYKLPISGMCSSFAWATASTTKTATDTAKATNSVAGPATGSATDAVLSTSTPSNVAENSGIRSTGLGVVVVVAIAGFAVAGSN</sequence>
<reference evidence="2 3" key="1">
    <citation type="journal article" date="2018" name="PLoS Pathog.">
        <title>Evolution of structural diversity of trichothecenes, a family of toxins produced by plant pathogenic and entomopathogenic fungi.</title>
        <authorList>
            <person name="Proctor R.H."/>
            <person name="McCormick S.P."/>
            <person name="Kim H.S."/>
            <person name="Cardoza R.E."/>
            <person name="Stanley A.M."/>
            <person name="Lindo L."/>
            <person name="Kelly A."/>
            <person name="Brown D.W."/>
            <person name="Lee T."/>
            <person name="Vaughan M.M."/>
            <person name="Alexander N.J."/>
            <person name="Busman M."/>
            <person name="Gutierrez S."/>
        </authorList>
    </citation>
    <scope>NUCLEOTIDE SEQUENCE [LARGE SCALE GENOMIC DNA]</scope>
    <source>
        <strain evidence="2 3">NRRL 20695</strain>
    </source>
</reference>
<dbReference type="AlphaFoldDB" id="A0A395SY28"/>
<keyword evidence="3" id="KW-1185">Reference proteome</keyword>
<dbReference type="Proteomes" id="UP000266234">
    <property type="component" value="Unassembled WGS sequence"/>
</dbReference>
<organism evidence="2 3">
    <name type="scientific">Fusarium longipes</name>
    <dbReference type="NCBI Taxonomy" id="694270"/>
    <lineage>
        <taxon>Eukaryota</taxon>
        <taxon>Fungi</taxon>
        <taxon>Dikarya</taxon>
        <taxon>Ascomycota</taxon>
        <taxon>Pezizomycotina</taxon>
        <taxon>Sordariomycetes</taxon>
        <taxon>Hypocreomycetidae</taxon>
        <taxon>Hypocreales</taxon>
        <taxon>Nectriaceae</taxon>
        <taxon>Fusarium</taxon>
    </lineage>
</organism>
<evidence type="ECO:0008006" key="4">
    <source>
        <dbReference type="Google" id="ProtNLM"/>
    </source>
</evidence>
<keyword evidence="1" id="KW-0732">Signal</keyword>
<feature type="chain" id="PRO_5017406746" description="Infection structure specific" evidence="1">
    <location>
        <begin position="20"/>
        <end position="200"/>
    </location>
</feature>
<evidence type="ECO:0000313" key="3">
    <source>
        <dbReference type="Proteomes" id="UP000266234"/>
    </source>
</evidence>
<dbReference type="OrthoDB" id="4845881at2759"/>
<comment type="caution">
    <text evidence="2">The sequence shown here is derived from an EMBL/GenBank/DDBJ whole genome shotgun (WGS) entry which is preliminary data.</text>
</comment>
<evidence type="ECO:0000313" key="2">
    <source>
        <dbReference type="EMBL" id="RGP77019.1"/>
    </source>
</evidence>
<feature type="signal peptide" evidence="1">
    <location>
        <begin position="1"/>
        <end position="19"/>
    </location>
</feature>
<protein>
    <recommendedName>
        <fullName evidence="4">Infection structure specific</fullName>
    </recommendedName>
</protein>
<accession>A0A395SY28</accession>
<gene>
    <name evidence="2" type="ORF">FLONG3_4848</name>
</gene>
<name>A0A395SY28_9HYPO</name>
<dbReference type="EMBL" id="PXOG01000102">
    <property type="protein sequence ID" value="RGP77019.1"/>
    <property type="molecule type" value="Genomic_DNA"/>
</dbReference>
<evidence type="ECO:0000256" key="1">
    <source>
        <dbReference type="SAM" id="SignalP"/>
    </source>
</evidence>